<name>A0A1D1W923_RAMVA</name>
<keyword evidence="3" id="KW-1185">Reference proteome</keyword>
<dbReference type="Pfam" id="PF00646">
    <property type="entry name" value="F-box"/>
    <property type="match status" value="1"/>
</dbReference>
<dbReference type="PROSITE" id="PS50181">
    <property type="entry name" value="FBOX"/>
    <property type="match status" value="1"/>
</dbReference>
<accession>A0A1D1W923</accession>
<dbReference type="AlphaFoldDB" id="A0A1D1W923"/>
<reference evidence="2 3" key="1">
    <citation type="journal article" date="2016" name="Nat. Commun.">
        <title>Extremotolerant tardigrade genome and improved radiotolerance of human cultured cells by tardigrade-unique protein.</title>
        <authorList>
            <person name="Hashimoto T."/>
            <person name="Horikawa D.D."/>
            <person name="Saito Y."/>
            <person name="Kuwahara H."/>
            <person name="Kozuka-Hata H."/>
            <person name="Shin-I T."/>
            <person name="Minakuchi Y."/>
            <person name="Ohishi K."/>
            <person name="Motoyama A."/>
            <person name="Aizu T."/>
            <person name="Enomoto A."/>
            <person name="Kondo K."/>
            <person name="Tanaka S."/>
            <person name="Hara Y."/>
            <person name="Koshikawa S."/>
            <person name="Sagara H."/>
            <person name="Miura T."/>
            <person name="Yokobori S."/>
            <person name="Miyagawa K."/>
            <person name="Suzuki Y."/>
            <person name="Kubo T."/>
            <person name="Oyama M."/>
            <person name="Kohara Y."/>
            <person name="Fujiyama A."/>
            <person name="Arakawa K."/>
            <person name="Katayama T."/>
            <person name="Toyoda A."/>
            <person name="Kunieda T."/>
        </authorList>
    </citation>
    <scope>NUCLEOTIDE SEQUENCE [LARGE SCALE GENOMIC DNA]</scope>
    <source>
        <strain evidence="2 3">YOKOZUNA-1</strain>
    </source>
</reference>
<comment type="caution">
    <text evidence="2">The sequence shown here is derived from an EMBL/GenBank/DDBJ whole genome shotgun (WGS) entry which is preliminary data.</text>
</comment>
<dbReference type="Proteomes" id="UP000186922">
    <property type="component" value="Unassembled WGS sequence"/>
</dbReference>
<proteinExistence type="predicted"/>
<dbReference type="SMART" id="SM00256">
    <property type="entry name" value="FBOX"/>
    <property type="match status" value="1"/>
</dbReference>
<organism evidence="2 3">
    <name type="scientific">Ramazzottius varieornatus</name>
    <name type="common">Water bear</name>
    <name type="synonym">Tardigrade</name>
    <dbReference type="NCBI Taxonomy" id="947166"/>
    <lineage>
        <taxon>Eukaryota</taxon>
        <taxon>Metazoa</taxon>
        <taxon>Ecdysozoa</taxon>
        <taxon>Tardigrada</taxon>
        <taxon>Eutardigrada</taxon>
        <taxon>Parachela</taxon>
        <taxon>Hypsibioidea</taxon>
        <taxon>Ramazzottiidae</taxon>
        <taxon>Ramazzottius</taxon>
    </lineage>
</organism>
<dbReference type="SUPFAM" id="SSF81383">
    <property type="entry name" value="F-box domain"/>
    <property type="match status" value="1"/>
</dbReference>
<gene>
    <name evidence="2" type="primary">RvY_19333-1</name>
    <name evidence="2" type="synonym">RvY_19333.1</name>
    <name evidence="2" type="ORF">RvY_19333</name>
</gene>
<protein>
    <recommendedName>
        <fullName evidence="1">F-box domain-containing protein</fullName>
    </recommendedName>
</protein>
<sequence>MVVFDDIPPGVLDQLFQCVDFFQLLRIRRVCTKWLSAISRECAPFMRKVVIPMEAFIHCDLADMEPQSNFWQLAGVATTMLMFENPTSDKTIWESREWMIENVWKSYEAQVKIDERSRRVGKVVYANMTIQSEVFQCPYTRRIGFETVLINVTLKMSAHEIMSVFTPDVEDINSKNGLASVYLLLSAMNTPLTVKVMGRDSHKTSFTDRISTRSSCGQILPHPTSMYFALRHAVPLEMDGRRFRTVSAKLTWLVDDNVSEACLYFVGQLIKRIDPNTGAHKALDLIRMGDLKGFIGAVHPLVSTLFCYSLDPHGHPETRLWL</sequence>
<dbReference type="InterPro" id="IPR001810">
    <property type="entry name" value="F-box_dom"/>
</dbReference>
<feature type="domain" description="F-box" evidence="1">
    <location>
        <begin position="1"/>
        <end position="49"/>
    </location>
</feature>
<evidence type="ECO:0000259" key="1">
    <source>
        <dbReference type="PROSITE" id="PS50181"/>
    </source>
</evidence>
<evidence type="ECO:0000313" key="2">
    <source>
        <dbReference type="EMBL" id="GAV09861.1"/>
    </source>
</evidence>
<dbReference type="EMBL" id="BDGG01000034">
    <property type="protein sequence ID" value="GAV09861.1"/>
    <property type="molecule type" value="Genomic_DNA"/>
</dbReference>
<evidence type="ECO:0000313" key="3">
    <source>
        <dbReference type="Proteomes" id="UP000186922"/>
    </source>
</evidence>
<dbReference type="InterPro" id="IPR036047">
    <property type="entry name" value="F-box-like_dom_sf"/>
</dbReference>